<proteinExistence type="predicted"/>
<dbReference type="Proteomes" id="UP000499080">
    <property type="component" value="Unassembled WGS sequence"/>
</dbReference>
<dbReference type="AlphaFoldDB" id="A0A4Y2VH28"/>
<organism evidence="1 2">
    <name type="scientific">Araneus ventricosus</name>
    <name type="common">Orbweaver spider</name>
    <name type="synonym">Epeira ventricosa</name>
    <dbReference type="NCBI Taxonomy" id="182803"/>
    <lineage>
        <taxon>Eukaryota</taxon>
        <taxon>Metazoa</taxon>
        <taxon>Ecdysozoa</taxon>
        <taxon>Arthropoda</taxon>
        <taxon>Chelicerata</taxon>
        <taxon>Arachnida</taxon>
        <taxon>Araneae</taxon>
        <taxon>Araneomorphae</taxon>
        <taxon>Entelegynae</taxon>
        <taxon>Araneoidea</taxon>
        <taxon>Araneidae</taxon>
        <taxon>Araneus</taxon>
    </lineage>
</organism>
<keyword evidence="2" id="KW-1185">Reference proteome</keyword>
<evidence type="ECO:0000313" key="2">
    <source>
        <dbReference type="Proteomes" id="UP000499080"/>
    </source>
</evidence>
<comment type="caution">
    <text evidence="1">The sequence shown here is derived from an EMBL/GenBank/DDBJ whole genome shotgun (WGS) entry which is preliminary data.</text>
</comment>
<reference evidence="1 2" key="1">
    <citation type="journal article" date="2019" name="Sci. Rep.">
        <title>Orb-weaving spider Araneus ventricosus genome elucidates the spidroin gene catalogue.</title>
        <authorList>
            <person name="Kono N."/>
            <person name="Nakamura H."/>
            <person name="Ohtoshi R."/>
            <person name="Moran D.A.P."/>
            <person name="Shinohara A."/>
            <person name="Yoshida Y."/>
            <person name="Fujiwara M."/>
            <person name="Mori M."/>
            <person name="Tomita M."/>
            <person name="Arakawa K."/>
        </authorList>
    </citation>
    <scope>NUCLEOTIDE SEQUENCE [LARGE SCALE GENOMIC DNA]</scope>
</reference>
<evidence type="ECO:0000313" key="1">
    <source>
        <dbReference type="EMBL" id="GBO24589.1"/>
    </source>
</evidence>
<sequence length="104" mass="12131">MPYQPRSTLSPSNLWRKKVLKISRLAQRASMPNMPRSTLSPYNRWRRKGLKISRLAHPVLMSNYPRSTYPPPNCEEVVLKISRLAQRAPLFSNTHDCPAYPKWV</sequence>
<accession>A0A4Y2VH28</accession>
<gene>
    <name evidence="1" type="ORF">AVEN_33880_1</name>
</gene>
<protein>
    <submittedName>
        <fullName evidence="1">Uncharacterized protein</fullName>
    </submittedName>
</protein>
<dbReference type="EMBL" id="BGPR01047544">
    <property type="protein sequence ID" value="GBO24589.1"/>
    <property type="molecule type" value="Genomic_DNA"/>
</dbReference>
<name>A0A4Y2VH28_ARAVE</name>